<dbReference type="Gramene" id="ONK66019">
    <property type="protein sequence ID" value="ONK66019"/>
    <property type="gene ID" value="A4U43_C06F3340"/>
</dbReference>
<dbReference type="Pfam" id="PF03478">
    <property type="entry name" value="Beta-prop_KIB1-4"/>
    <property type="match status" value="1"/>
</dbReference>
<name>A0A5P1EMJ1_ASPOF</name>
<evidence type="ECO:0000313" key="4">
    <source>
        <dbReference type="Proteomes" id="UP000243459"/>
    </source>
</evidence>
<dbReference type="OMA" id="THSKECC"/>
<dbReference type="Proteomes" id="UP000243459">
    <property type="component" value="Chromosome 6"/>
</dbReference>
<dbReference type="InterPro" id="IPR005174">
    <property type="entry name" value="KIB1-4_b-propeller"/>
</dbReference>
<dbReference type="AlphaFoldDB" id="A0A5P1EMJ1"/>
<protein>
    <recommendedName>
        <fullName evidence="2">KIB1-4 beta-propeller domain-containing protein</fullName>
    </recommendedName>
</protein>
<sequence>MEEEQNLQLYSKKHPRDDFSSYPPQSQTAPWFVLFPRVRGDKFQTFFSLSSKEYFVKSISQLRRNRAWPTPQGWIVLLDTHSKECCLLNPISLHEVNLPPLKHKIPSLSTRFAISSSPNGPNCIFLCNDQDALLFCRPKDNQWTRHKHDLYHDIREDDFLRDVTSFNGGFSC</sequence>
<feature type="region of interest" description="Disordered" evidence="1">
    <location>
        <begin position="1"/>
        <end position="25"/>
    </location>
</feature>
<feature type="domain" description="KIB1-4 beta-propeller" evidence="2">
    <location>
        <begin position="46"/>
        <end position="166"/>
    </location>
</feature>
<organism evidence="3 4">
    <name type="scientific">Asparagus officinalis</name>
    <name type="common">Garden asparagus</name>
    <dbReference type="NCBI Taxonomy" id="4686"/>
    <lineage>
        <taxon>Eukaryota</taxon>
        <taxon>Viridiplantae</taxon>
        <taxon>Streptophyta</taxon>
        <taxon>Embryophyta</taxon>
        <taxon>Tracheophyta</taxon>
        <taxon>Spermatophyta</taxon>
        <taxon>Magnoliopsida</taxon>
        <taxon>Liliopsida</taxon>
        <taxon>Asparagales</taxon>
        <taxon>Asparagaceae</taxon>
        <taxon>Asparagoideae</taxon>
        <taxon>Asparagus</taxon>
    </lineage>
</organism>
<evidence type="ECO:0000259" key="2">
    <source>
        <dbReference type="Pfam" id="PF03478"/>
    </source>
</evidence>
<evidence type="ECO:0000256" key="1">
    <source>
        <dbReference type="SAM" id="MobiDB-lite"/>
    </source>
</evidence>
<proteinExistence type="predicted"/>
<gene>
    <name evidence="3" type="ORF">A4U43_C06F3340</name>
</gene>
<dbReference type="EMBL" id="CM007386">
    <property type="protein sequence ID" value="ONK66019.1"/>
    <property type="molecule type" value="Genomic_DNA"/>
</dbReference>
<dbReference type="PANTHER" id="PTHR40891">
    <property type="entry name" value="DUF295 DOMAIN-CONTAINING PROTEIN"/>
    <property type="match status" value="1"/>
</dbReference>
<accession>A0A5P1EMJ1</accession>
<keyword evidence="4" id="KW-1185">Reference proteome</keyword>
<dbReference type="PANTHER" id="PTHR40891:SF1">
    <property type="entry name" value="DUF295 DOMAIN-CONTAINING PROTEIN"/>
    <property type="match status" value="1"/>
</dbReference>
<evidence type="ECO:0000313" key="3">
    <source>
        <dbReference type="EMBL" id="ONK66019.1"/>
    </source>
</evidence>
<reference evidence="4" key="1">
    <citation type="journal article" date="2017" name="Nat. Commun.">
        <title>The asparagus genome sheds light on the origin and evolution of a young Y chromosome.</title>
        <authorList>
            <person name="Harkess A."/>
            <person name="Zhou J."/>
            <person name="Xu C."/>
            <person name="Bowers J.E."/>
            <person name="Van der Hulst R."/>
            <person name="Ayyampalayam S."/>
            <person name="Mercati F."/>
            <person name="Riccardi P."/>
            <person name="McKain M.R."/>
            <person name="Kakrana A."/>
            <person name="Tang H."/>
            <person name="Ray J."/>
            <person name="Groenendijk J."/>
            <person name="Arikit S."/>
            <person name="Mathioni S.M."/>
            <person name="Nakano M."/>
            <person name="Shan H."/>
            <person name="Telgmann-Rauber A."/>
            <person name="Kanno A."/>
            <person name="Yue Z."/>
            <person name="Chen H."/>
            <person name="Li W."/>
            <person name="Chen Y."/>
            <person name="Xu X."/>
            <person name="Zhang Y."/>
            <person name="Luo S."/>
            <person name="Chen H."/>
            <person name="Gao J."/>
            <person name="Mao Z."/>
            <person name="Pires J.C."/>
            <person name="Luo M."/>
            <person name="Kudrna D."/>
            <person name="Wing R.A."/>
            <person name="Meyers B.C."/>
            <person name="Yi K."/>
            <person name="Kong H."/>
            <person name="Lavrijsen P."/>
            <person name="Sunseri F."/>
            <person name="Falavigna A."/>
            <person name="Ye Y."/>
            <person name="Leebens-Mack J.H."/>
            <person name="Chen G."/>
        </authorList>
    </citation>
    <scope>NUCLEOTIDE SEQUENCE [LARGE SCALE GENOMIC DNA]</scope>
    <source>
        <strain evidence="4">cv. DH0086</strain>
    </source>
</reference>